<dbReference type="PANTHER" id="PTHR13182:SF8">
    <property type="entry name" value="CYTOPLASMIC 60S SUBUNIT BIOGENESIS FACTOR ZNF622"/>
    <property type="match status" value="1"/>
</dbReference>
<reference evidence="3 4" key="1">
    <citation type="journal article" date="2023" name="Elife">
        <title>Identification of key yeast species and microbe-microbe interactions impacting larval growth of Drosophila in the wild.</title>
        <authorList>
            <person name="Mure A."/>
            <person name="Sugiura Y."/>
            <person name="Maeda R."/>
            <person name="Honda K."/>
            <person name="Sakurai N."/>
            <person name="Takahashi Y."/>
            <person name="Watada M."/>
            <person name="Katoh T."/>
            <person name="Gotoh A."/>
            <person name="Gotoh Y."/>
            <person name="Taniguchi I."/>
            <person name="Nakamura K."/>
            <person name="Hayashi T."/>
            <person name="Katayama T."/>
            <person name="Uemura T."/>
            <person name="Hattori Y."/>
        </authorList>
    </citation>
    <scope>NUCLEOTIDE SEQUENCE [LARGE SCALE GENOMIC DNA]</scope>
    <source>
        <strain evidence="3 4">KH-74</strain>
    </source>
</reference>
<dbReference type="EMBL" id="BTGD01000011">
    <property type="protein sequence ID" value="GMM57116.1"/>
    <property type="molecule type" value="Genomic_DNA"/>
</dbReference>
<evidence type="ECO:0000313" key="4">
    <source>
        <dbReference type="Proteomes" id="UP001377567"/>
    </source>
</evidence>
<gene>
    <name evidence="3" type="ORF">DAKH74_037320</name>
</gene>
<dbReference type="SMART" id="SM00355">
    <property type="entry name" value="ZnF_C2H2"/>
    <property type="match status" value="3"/>
</dbReference>
<comment type="caution">
    <text evidence="3">The sequence shown here is derived from an EMBL/GenBank/DDBJ whole genome shotgun (WGS) entry which is preliminary data.</text>
</comment>
<feature type="region of interest" description="Disordered" evidence="1">
    <location>
        <begin position="335"/>
        <end position="360"/>
    </location>
</feature>
<dbReference type="InterPro" id="IPR041661">
    <property type="entry name" value="ZN622/Rei1/Reh1_Znf-C2H2"/>
</dbReference>
<feature type="compositionally biased region" description="Acidic residues" evidence="1">
    <location>
        <begin position="300"/>
        <end position="309"/>
    </location>
</feature>
<proteinExistence type="predicted"/>
<feature type="region of interest" description="Disordered" evidence="1">
    <location>
        <begin position="296"/>
        <end position="316"/>
    </location>
</feature>
<protein>
    <submittedName>
        <fullName evidence="3">Reh1 protein</fullName>
    </submittedName>
</protein>
<evidence type="ECO:0000259" key="2">
    <source>
        <dbReference type="PROSITE" id="PS00028"/>
    </source>
</evidence>
<dbReference type="InterPro" id="IPR013087">
    <property type="entry name" value="Znf_C2H2_type"/>
</dbReference>
<dbReference type="GO" id="GO:0042273">
    <property type="term" value="P:ribosomal large subunit biogenesis"/>
    <property type="evidence" value="ECO:0007669"/>
    <property type="project" value="TreeGrafter"/>
</dbReference>
<dbReference type="InterPro" id="IPR036236">
    <property type="entry name" value="Znf_C2H2_sf"/>
</dbReference>
<dbReference type="PANTHER" id="PTHR13182">
    <property type="entry name" value="ZINC FINGER PROTEIN 622"/>
    <property type="match status" value="1"/>
</dbReference>
<dbReference type="AlphaFoldDB" id="A0AAV5S235"/>
<name>A0AAV5S235_MAUHU</name>
<dbReference type="Proteomes" id="UP001377567">
    <property type="component" value="Unassembled WGS sequence"/>
</dbReference>
<dbReference type="SUPFAM" id="SSF57667">
    <property type="entry name" value="beta-beta-alpha zinc fingers"/>
    <property type="match status" value="1"/>
</dbReference>
<organism evidence="3 4">
    <name type="scientific">Maudiozyma humilis</name>
    <name type="common">Sour dough yeast</name>
    <name type="synonym">Kazachstania humilis</name>
    <dbReference type="NCBI Taxonomy" id="51915"/>
    <lineage>
        <taxon>Eukaryota</taxon>
        <taxon>Fungi</taxon>
        <taxon>Dikarya</taxon>
        <taxon>Ascomycota</taxon>
        <taxon>Saccharomycotina</taxon>
        <taxon>Saccharomycetes</taxon>
        <taxon>Saccharomycetales</taxon>
        <taxon>Saccharomycetaceae</taxon>
        <taxon>Maudiozyma</taxon>
    </lineage>
</organism>
<dbReference type="InterPro" id="IPR040025">
    <property type="entry name" value="Znf622/Rei1/Reh1"/>
</dbReference>
<dbReference type="PROSITE" id="PS00028">
    <property type="entry name" value="ZINC_FINGER_C2H2_1"/>
    <property type="match status" value="1"/>
</dbReference>
<sequence length="419" mass="48314">MSTPTFTCNACVAEFKSSDLQRYHMKTEWHRYNLKRRIAELAPISSDEFAEKLQISERERAEHQVDEFGFPLLKPVHPGHKTGKHHRTLSDIKSETTDESDINDYEDVGLTRTVSEADSVASDISRLTIESAETYGERTASEYGFTSDSNYEAETTDATDEEDTDSDELDSVHFASSRITQCIYCGQENKEINRNIKHMFQKHGLYIPERSYLIDLPGLLNFLYKLIIENYRCVCCNFIGSSVESIRAHMNSKRHCKMPYETIEEREVFEPFYDFSSLEQDNSIKRTAKSGKNIRFNVASDEDEEEGASDGEPSAMHSNYTRVEIDLNNQELTLPTGTRLGHRSNQRPGRPHVSNADNQQRRAVAAANDRMMASGVTEKQFKKGIKTMQQQEKRAVDERLRKEMKRMNFQTYYRDELLQ</sequence>
<keyword evidence="4" id="KW-1185">Reference proteome</keyword>
<dbReference type="GO" id="GO:0030687">
    <property type="term" value="C:preribosome, large subunit precursor"/>
    <property type="evidence" value="ECO:0007669"/>
    <property type="project" value="TreeGrafter"/>
</dbReference>
<evidence type="ECO:0000256" key="1">
    <source>
        <dbReference type="SAM" id="MobiDB-lite"/>
    </source>
</evidence>
<evidence type="ECO:0000313" key="3">
    <source>
        <dbReference type="EMBL" id="GMM57116.1"/>
    </source>
</evidence>
<feature type="domain" description="C2H2-type" evidence="2">
    <location>
        <begin position="8"/>
        <end position="30"/>
    </location>
</feature>
<accession>A0AAV5S235</accession>
<feature type="region of interest" description="Disordered" evidence="1">
    <location>
        <begin position="138"/>
        <end position="167"/>
    </location>
</feature>
<feature type="compositionally biased region" description="Acidic residues" evidence="1">
    <location>
        <begin position="154"/>
        <end position="167"/>
    </location>
</feature>
<dbReference type="Pfam" id="PF12756">
    <property type="entry name" value="zf-C2H2_2"/>
    <property type="match status" value="1"/>
</dbReference>